<dbReference type="SUPFAM" id="SSF159594">
    <property type="entry name" value="XCC0632-like"/>
    <property type="match status" value="1"/>
</dbReference>
<dbReference type="Pfam" id="PF03886">
    <property type="entry name" value="ABC_trans_aux"/>
    <property type="match status" value="1"/>
</dbReference>
<protein>
    <submittedName>
        <fullName evidence="2">ABC-type transport auxiliary lipoprotein family protein</fullName>
    </submittedName>
</protein>
<dbReference type="PROSITE" id="PS51257">
    <property type="entry name" value="PROKAR_LIPOPROTEIN"/>
    <property type="match status" value="1"/>
</dbReference>
<evidence type="ECO:0000313" key="3">
    <source>
        <dbReference type="Proteomes" id="UP001596506"/>
    </source>
</evidence>
<feature type="domain" description="ABC-type transport auxiliary lipoprotein component" evidence="1">
    <location>
        <begin position="42"/>
        <end position="196"/>
    </location>
</feature>
<proteinExistence type="predicted"/>
<keyword evidence="2" id="KW-0449">Lipoprotein</keyword>
<gene>
    <name evidence="2" type="ORF">ACFQQA_11545</name>
</gene>
<comment type="caution">
    <text evidence="2">The sequence shown here is derived from an EMBL/GenBank/DDBJ whole genome shotgun (WGS) entry which is preliminary data.</text>
</comment>
<name>A0ABW2IWJ4_9GAMM</name>
<dbReference type="RefSeq" id="WP_100688303.1">
    <property type="nucleotide sequence ID" value="NZ_JBHTBD010000004.1"/>
</dbReference>
<evidence type="ECO:0000313" key="2">
    <source>
        <dbReference type="EMBL" id="MFC7295358.1"/>
    </source>
</evidence>
<evidence type="ECO:0000259" key="1">
    <source>
        <dbReference type="Pfam" id="PF03886"/>
    </source>
</evidence>
<dbReference type="Gene3D" id="3.40.50.10610">
    <property type="entry name" value="ABC-type transport auxiliary lipoprotein component"/>
    <property type="match status" value="1"/>
</dbReference>
<keyword evidence="3" id="KW-1185">Reference proteome</keyword>
<dbReference type="Proteomes" id="UP001596506">
    <property type="component" value="Unassembled WGS sequence"/>
</dbReference>
<accession>A0ABW2IWJ4</accession>
<dbReference type="InterPro" id="IPR005586">
    <property type="entry name" value="ABC_trans_aux"/>
</dbReference>
<organism evidence="2 3">
    <name type="scientific">Marinobacter aromaticivorans</name>
    <dbReference type="NCBI Taxonomy" id="1494078"/>
    <lineage>
        <taxon>Bacteria</taxon>
        <taxon>Pseudomonadati</taxon>
        <taxon>Pseudomonadota</taxon>
        <taxon>Gammaproteobacteria</taxon>
        <taxon>Pseudomonadales</taxon>
        <taxon>Marinobacteraceae</taxon>
        <taxon>Marinobacter</taxon>
    </lineage>
</organism>
<dbReference type="EMBL" id="JBHTBD010000004">
    <property type="protein sequence ID" value="MFC7295358.1"/>
    <property type="molecule type" value="Genomic_DNA"/>
</dbReference>
<reference evidence="3" key="1">
    <citation type="journal article" date="2019" name="Int. J. Syst. Evol. Microbiol.">
        <title>The Global Catalogue of Microorganisms (GCM) 10K type strain sequencing project: providing services to taxonomists for standard genome sequencing and annotation.</title>
        <authorList>
            <consortium name="The Broad Institute Genomics Platform"/>
            <consortium name="The Broad Institute Genome Sequencing Center for Infectious Disease"/>
            <person name="Wu L."/>
            <person name="Ma J."/>
        </authorList>
    </citation>
    <scope>NUCLEOTIDE SEQUENCE [LARGE SCALE GENOMIC DNA]</scope>
    <source>
        <strain evidence="3">CCUG 60559</strain>
    </source>
</reference>
<sequence>MTRTPARTFRAVVPVLVVSGLMAACSVFPLPEAPRVMDFPVPHTRQTSDNSRPQSLRIDTPFASEPFNSTHILAKPEPWEFRVYGGVRWRDTAPVILRDMLVGAFRESSSFHDVTMDTGPGNTDLTLATEITAFHTLSQGASTRSTVAIYAQLIDNRSRATLCANSFIVSSPAKDAGIESVVQAFGATGKQLAEEVIDWATACAPLPAQPLPGNRSGQAALM</sequence>